<dbReference type="NCBIfam" id="TIGR00111">
    <property type="entry name" value="pelota"/>
    <property type="match status" value="1"/>
</dbReference>
<dbReference type="FunFam" id="2.30.30.870:FF:000002">
    <property type="entry name" value="Protein pelota homolog"/>
    <property type="match status" value="1"/>
</dbReference>
<dbReference type="GO" id="GO:0071025">
    <property type="term" value="P:RNA surveillance"/>
    <property type="evidence" value="ECO:0007669"/>
    <property type="project" value="InterPro"/>
</dbReference>
<comment type="caution">
    <text evidence="8">The sequence shown here is derived from an EMBL/GenBank/DDBJ whole genome shotgun (WGS) entry which is preliminary data.</text>
</comment>
<dbReference type="AlphaFoldDB" id="A0A7J7LA44"/>
<evidence type="ECO:0000313" key="8">
    <source>
        <dbReference type="EMBL" id="KAF6139439.1"/>
    </source>
</evidence>
<dbReference type="GO" id="GO:0032790">
    <property type="term" value="P:ribosome disassembly"/>
    <property type="evidence" value="ECO:0007669"/>
    <property type="project" value="TreeGrafter"/>
</dbReference>
<dbReference type="SUPFAM" id="SSF55315">
    <property type="entry name" value="L30e-like"/>
    <property type="match status" value="1"/>
</dbReference>
<dbReference type="GO" id="GO:0046872">
    <property type="term" value="F:metal ion binding"/>
    <property type="evidence" value="ECO:0007669"/>
    <property type="project" value="UniProtKB-KW"/>
</dbReference>
<comment type="function">
    <text evidence="6">Component of the Pelota-HBS1L complex, a complex that recognizes stalled ribosomes and triggers the No-Go Decay (NGD) pathway. In the Pelota-HBS1L complex, pelo recognizes ribosomes stalled at the 3' end of an mRNA and engages stalled ribosomes by destabilizing mRNA in the mRNA channel.</text>
</comment>
<feature type="domain" description="eRF1/Pelota-like N-terminal" evidence="7">
    <location>
        <begin position="1"/>
        <end position="135"/>
    </location>
</feature>
<dbReference type="Gene3D" id="3.30.420.60">
    <property type="entry name" value="eRF1 domain 2"/>
    <property type="match status" value="1"/>
</dbReference>
<comment type="similarity">
    <text evidence="3 6">Belongs to the eukaryotic release factor 1 family. Pelota subfamily.</text>
</comment>
<dbReference type="Pfam" id="PF26356">
    <property type="entry name" value="Pelota_N"/>
    <property type="match status" value="1"/>
</dbReference>
<dbReference type="PANTHER" id="PTHR10853">
    <property type="entry name" value="PELOTA"/>
    <property type="match status" value="1"/>
</dbReference>
<reference evidence="8 9" key="1">
    <citation type="journal article" date="2020" name="IScience">
        <title>Genome Sequencing of the Endangered Kingdonia uniflora (Circaeasteraceae, Ranunculales) Reveals Potential Mechanisms of Evolutionary Specialization.</title>
        <authorList>
            <person name="Sun Y."/>
            <person name="Deng T."/>
            <person name="Zhang A."/>
            <person name="Moore M.J."/>
            <person name="Landis J.B."/>
            <person name="Lin N."/>
            <person name="Zhang H."/>
            <person name="Zhang X."/>
            <person name="Huang J."/>
            <person name="Zhang X."/>
            <person name="Sun H."/>
            <person name="Wang H."/>
        </authorList>
    </citation>
    <scope>NUCLEOTIDE SEQUENCE [LARGE SCALE GENOMIC DNA]</scope>
    <source>
        <strain evidence="8">TB1705</strain>
        <tissue evidence="8">Leaf</tissue>
    </source>
</reference>
<evidence type="ECO:0000256" key="1">
    <source>
        <dbReference type="ARBA" id="ARBA00001968"/>
    </source>
</evidence>
<dbReference type="InterPro" id="IPR004405">
    <property type="entry name" value="TF_pelota"/>
</dbReference>
<evidence type="ECO:0000256" key="3">
    <source>
        <dbReference type="ARBA" id="ARBA00009504"/>
    </source>
</evidence>
<dbReference type="EMBL" id="JACGCM010002493">
    <property type="protein sequence ID" value="KAF6139439.1"/>
    <property type="molecule type" value="Genomic_DNA"/>
</dbReference>
<dbReference type="SMART" id="SM01194">
    <property type="entry name" value="eRF1_1"/>
    <property type="match status" value="1"/>
</dbReference>
<dbReference type="GO" id="GO:0070966">
    <property type="term" value="P:nuclear-transcribed mRNA catabolic process, no-go decay"/>
    <property type="evidence" value="ECO:0007669"/>
    <property type="project" value="InterPro"/>
</dbReference>
<dbReference type="GO" id="GO:0070651">
    <property type="term" value="P:nonfunctional rRNA decay"/>
    <property type="evidence" value="ECO:0007669"/>
    <property type="project" value="TreeGrafter"/>
</dbReference>
<dbReference type="Pfam" id="PF03465">
    <property type="entry name" value="eRF1_3"/>
    <property type="match status" value="1"/>
</dbReference>
<name>A0A7J7LA44_9MAGN</name>
<dbReference type="InterPro" id="IPR058547">
    <property type="entry name" value="Pelota_N"/>
</dbReference>
<dbReference type="SUPFAM" id="SSF53137">
    <property type="entry name" value="Translational machinery components"/>
    <property type="match status" value="1"/>
</dbReference>
<dbReference type="GO" id="GO:0070481">
    <property type="term" value="P:nuclear-transcribed mRNA catabolic process, non-stop decay"/>
    <property type="evidence" value="ECO:0007669"/>
    <property type="project" value="InterPro"/>
</dbReference>
<keyword evidence="4 6" id="KW-0963">Cytoplasm</keyword>
<gene>
    <name evidence="8" type="ORF">GIB67_026281</name>
</gene>
<evidence type="ECO:0000256" key="2">
    <source>
        <dbReference type="ARBA" id="ARBA00004496"/>
    </source>
</evidence>
<dbReference type="InterPro" id="IPR029064">
    <property type="entry name" value="Ribosomal_eL30-like_sf"/>
</dbReference>
<dbReference type="InterPro" id="IPR005140">
    <property type="entry name" value="eRF1_Pelota-like_N"/>
</dbReference>
<dbReference type="Proteomes" id="UP000541444">
    <property type="component" value="Unassembled WGS sequence"/>
</dbReference>
<dbReference type="Gene3D" id="3.30.1330.30">
    <property type="match status" value="1"/>
</dbReference>
<dbReference type="GO" id="GO:0005737">
    <property type="term" value="C:cytoplasm"/>
    <property type="evidence" value="ECO:0007669"/>
    <property type="project" value="UniProtKB-SubCell"/>
</dbReference>
<protein>
    <recommendedName>
        <fullName evidence="6">Protein pelota homolog</fullName>
    </recommendedName>
</protein>
<dbReference type="InterPro" id="IPR042226">
    <property type="entry name" value="eFR1_2_sf"/>
</dbReference>
<dbReference type="OrthoDB" id="10249111at2759"/>
<sequence length="369" mass="40445">MKLIRNDCIPNGSGTVTMVAEEPDDIWAGYNLIANGDFVSGDTTRKVLTTSSLGSGEGKNKALVARVNIKLEIKVMSTEYDKQGSVIRIKGKTTSTNAVESGAFHTLEIKLQKPFDLRKKVWNASAIDDVRRSCTNDSKGADLAVVLIQEGLANIFLVKKNVPSFCTQVEGGKKKSAGELKKFFEKVFVAFTRKVDICSTGRVVIAGPGSVKTEFQNYMISKAQRLERSIIAKRSCVMLVDTSSGSKQSLKEVLDAPTIKNTGKDSKDVIYKKFRDTLFKNEDCACYGTKNVESAAELGAVKTLLITDETLKNHNITLRRKYCNLVELVEKSGGYAHILTSTHASEKELGQMTGIAAILHYPLPDLDDM</sequence>
<keyword evidence="5 6" id="KW-0479">Metal-binding</keyword>
<comment type="cofactor">
    <cofactor evidence="1 6">
        <name>a divalent metal cation</name>
        <dbReference type="ChEBI" id="CHEBI:60240"/>
    </cofactor>
</comment>
<evidence type="ECO:0000259" key="7">
    <source>
        <dbReference type="SMART" id="SM01194"/>
    </source>
</evidence>
<accession>A0A7J7LA44</accession>
<dbReference type="InterPro" id="IPR005141">
    <property type="entry name" value="eRF1_2"/>
</dbReference>
<evidence type="ECO:0000256" key="6">
    <source>
        <dbReference type="RuleBase" id="RU362019"/>
    </source>
</evidence>
<dbReference type="Gene3D" id="2.30.30.870">
    <property type="entry name" value="Pelota, domain A"/>
    <property type="match status" value="1"/>
</dbReference>
<dbReference type="Pfam" id="PF03464">
    <property type="entry name" value="eRF1_2"/>
    <property type="match status" value="1"/>
</dbReference>
<dbReference type="InterPro" id="IPR005142">
    <property type="entry name" value="eRF1_3"/>
</dbReference>
<dbReference type="PANTHER" id="PTHR10853:SF3">
    <property type="entry name" value="EUKARYOTIC RELEASE FACTOR 1 (ERF1) FAMILY PROTEIN"/>
    <property type="match status" value="1"/>
</dbReference>
<dbReference type="FunFam" id="3.30.1330.30:FF:000008">
    <property type="entry name" value="Protein pelota homolog"/>
    <property type="match status" value="1"/>
</dbReference>
<evidence type="ECO:0000256" key="5">
    <source>
        <dbReference type="ARBA" id="ARBA00022723"/>
    </source>
</evidence>
<dbReference type="SUPFAM" id="SSF159065">
    <property type="entry name" value="Dom34/Pelota N-terminal domain-like"/>
    <property type="match status" value="1"/>
</dbReference>
<proteinExistence type="inferred from homology"/>
<evidence type="ECO:0000256" key="4">
    <source>
        <dbReference type="ARBA" id="ARBA00022490"/>
    </source>
</evidence>
<comment type="subcellular location">
    <subcellularLocation>
        <location evidence="2 6">Cytoplasm</location>
    </subcellularLocation>
</comment>
<organism evidence="8 9">
    <name type="scientific">Kingdonia uniflora</name>
    <dbReference type="NCBI Taxonomy" id="39325"/>
    <lineage>
        <taxon>Eukaryota</taxon>
        <taxon>Viridiplantae</taxon>
        <taxon>Streptophyta</taxon>
        <taxon>Embryophyta</taxon>
        <taxon>Tracheophyta</taxon>
        <taxon>Spermatophyta</taxon>
        <taxon>Magnoliopsida</taxon>
        <taxon>Ranunculales</taxon>
        <taxon>Circaeasteraceae</taxon>
        <taxon>Kingdonia</taxon>
    </lineage>
</organism>
<evidence type="ECO:0000313" key="9">
    <source>
        <dbReference type="Proteomes" id="UP000541444"/>
    </source>
</evidence>
<keyword evidence="9" id="KW-1185">Reference proteome</keyword>
<dbReference type="InterPro" id="IPR038069">
    <property type="entry name" value="Pelota/DOM34_N"/>
</dbReference>